<dbReference type="PANTHER" id="PTHR16301">
    <property type="entry name" value="IMPACT-RELATED"/>
    <property type="match status" value="1"/>
</dbReference>
<feature type="domain" description="UPF0029" evidence="3">
    <location>
        <begin position="141"/>
        <end position="196"/>
    </location>
</feature>
<dbReference type="PROSITE" id="PS00910">
    <property type="entry name" value="UPF0029"/>
    <property type="match status" value="1"/>
</dbReference>
<dbReference type="Pfam" id="PF09186">
    <property type="entry name" value="DUF1949"/>
    <property type="match status" value="1"/>
</dbReference>
<dbReference type="InterPro" id="IPR036956">
    <property type="entry name" value="Impact_N_sf"/>
</dbReference>
<dbReference type="SUPFAM" id="SSF54980">
    <property type="entry name" value="EF-G C-terminal domain-like"/>
    <property type="match status" value="1"/>
</dbReference>
<dbReference type="InterPro" id="IPR035647">
    <property type="entry name" value="EFG_III/V"/>
</dbReference>
<evidence type="ECO:0000259" key="3">
    <source>
        <dbReference type="Pfam" id="PF09186"/>
    </source>
</evidence>
<dbReference type="NCBIfam" id="TIGR00257">
    <property type="entry name" value="IMPACT_YIGZ"/>
    <property type="match status" value="1"/>
</dbReference>
<dbReference type="SUPFAM" id="SSF54211">
    <property type="entry name" value="Ribosomal protein S5 domain 2-like"/>
    <property type="match status" value="1"/>
</dbReference>
<dbReference type="EMBL" id="CP159510">
    <property type="protein sequence ID" value="XCJ15628.1"/>
    <property type="molecule type" value="Genomic_DNA"/>
</dbReference>
<dbReference type="Gene3D" id="3.30.230.30">
    <property type="entry name" value="Impact, N-terminal domain"/>
    <property type="match status" value="1"/>
</dbReference>
<dbReference type="InterPro" id="IPR020569">
    <property type="entry name" value="UPF0029_Impact_CS"/>
</dbReference>
<protein>
    <submittedName>
        <fullName evidence="4">YigZ family protein</fullName>
    </submittedName>
</protein>
<reference evidence="4" key="1">
    <citation type="submission" date="2024-06" db="EMBL/GenBank/DDBJ databases">
        <authorList>
            <person name="Fan A."/>
            <person name="Zhang F.Y."/>
            <person name="Zhang L."/>
        </authorList>
    </citation>
    <scope>NUCLEOTIDE SEQUENCE</scope>
    <source>
        <strain evidence="4">Y61</strain>
    </source>
</reference>
<dbReference type="PANTHER" id="PTHR16301:SF20">
    <property type="entry name" value="IMPACT FAMILY MEMBER YIGZ"/>
    <property type="match status" value="1"/>
</dbReference>
<gene>
    <name evidence="4" type="ORF">ABNN70_07735</name>
</gene>
<dbReference type="InterPro" id="IPR015269">
    <property type="entry name" value="UPF0029_Impact_C"/>
</dbReference>
<dbReference type="InterPro" id="IPR023582">
    <property type="entry name" value="Impact"/>
</dbReference>
<dbReference type="GO" id="GO:0006446">
    <property type="term" value="P:regulation of translational initiation"/>
    <property type="evidence" value="ECO:0007669"/>
    <property type="project" value="TreeGrafter"/>
</dbReference>
<proteinExistence type="inferred from homology"/>
<dbReference type="InterPro" id="IPR001498">
    <property type="entry name" value="Impact_N"/>
</dbReference>
<accession>A0AAU8IBP1</accession>
<dbReference type="AlphaFoldDB" id="A0AAU8IBP1"/>
<dbReference type="InterPro" id="IPR020568">
    <property type="entry name" value="Ribosomal_Su5_D2-typ_SF"/>
</dbReference>
<dbReference type="RefSeq" id="WP_353947445.1">
    <property type="nucleotide sequence ID" value="NZ_CP159510.1"/>
</dbReference>
<dbReference type="GO" id="GO:0005737">
    <property type="term" value="C:cytoplasm"/>
    <property type="evidence" value="ECO:0007669"/>
    <property type="project" value="TreeGrafter"/>
</dbReference>
<dbReference type="InterPro" id="IPR015796">
    <property type="entry name" value="Impact_YigZ-like"/>
</dbReference>
<dbReference type="Gene3D" id="3.30.70.240">
    <property type="match status" value="1"/>
</dbReference>
<evidence type="ECO:0000256" key="1">
    <source>
        <dbReference type="ARBA" id="ARBA00007665"/>
    </source>
</evidence>
<evidence type="ECO:0000313" key="4">
    <source>
        <dbReference type="EMBL" id="XCJ15628.1"/>
    </source>
</evidence>
<comment type="similarity">
    <text evidence="1">Belongs to the IMPACT family.</text>
</comment>
<feature type="domain" description="Impact N-terminal" evidence="2">
    <location>
        <begin position="20"/>
        <end position="123"/>
    </location>
</feature>
<evidence type="ECO:0000259" key="2">
    <source>
        <dbReference type="Pfam" id="PF01205"/>
    </source>
</evidence>
<organism evidence="4">
    <name type="scientific">Sporolactobacillus sp. Y61</name>
    <dbReference type="NCBI Taxonomy" id="3160863"/>
    <lineage>
        <taxon>Bacteria</taxon>
        <taxon>Bacillati</taxon>
        <taxon>Bacillota</taxon>
        <taxon>Bacilli</taxon>
        <taxon>Bacillales</taxon>
        <taxon>Sporolactobacillaceae</taxon>
        <taxon>Sporolactobacillus</taxon>
    </lineage>
</organism>
<name>A0AAU8IBP1_9BACL</name>
<sequence length="218" mass="24696">MVLIPYRTVRHQGRAETDIRRSRFLTFAAPVQTEEEAEAFIQSRRKEDWKANHHCYAYIIGKKKEIQKASDDGEPSGTAGVPILDVLKRRGVTDTLVIVTRYFGGIKLGAGGLIRAYAHSAAAGLHAAEVIDQIPSTLWKVTVDYHLSGMLDNRLRDSPWQIKNVDYTDRVTCHVYTEQKAGKQFRTWIQDLTSAQAEVEQEEELYLSRRAPEPGEEP</sequence>
<dbReference type="Pfam" id="PF01205">
    <property type="entry name" value="Impact_N"/>
    <property type="match status" value="1"/>
</dbReference>